<gene>
    <name evidence="1" type="ORF">Y1Q_0016150</name>
</gene>
<accession>A0A151P115</accession>
<reference evidence="1 2" key="1">
    <citation type="journal article" date="2012" name="Genome Biol.">
        <title>Sequencing three crocodilian genomes to illuminate the evolution of archosaurs and amniotes.</title>
        <authorList>
            <person name="St John J.A."/>
            <person name="Braun E.L."/>
            <person name="Isberg S.R."/>
            <person name="Miles L.G."/>
            <person name="Chong A.Y."/>
            <person name="Gongora J."/>
            <person name="Dalzell P."/>
            <person name="Moran C."/>
            <person name="Bed'hom B."/>
            <person name="Abzhanov A."/>
            <person name="Burgess S.C."/>
            <person name="Cooksey A.M."/>
            <person name="Castoe T.A."/>
            <person name="Crawford N.G."/>
            <person name="Densmore L.D."/>
            <person name="Drew J.C."/>
            <person name="Edwards S.V."/>
            <person name="Faircloth B.C."/>
            <person name="Fujita M.K."/>
            <person name="Greenwold M.J."/>
            <person name="Hoffmann F.G."/>
            <person name="Howard J.M."/>
            <person name="Iguchi T."/>
            <person name="Janes D.E."/>
            <person name="Khan S.Y."/>
            <person name="Kohno S."/>
            <person name="de Koning A.J."/>
            <person name="Lance S.L."/>
            <person name="McCarthy F.M."/>
            <person name="McCormack J.E."/>
            <person name="Merchant M.E."/>
            <person name="Peterson D.G."/>
            <person name="Pollock D.D."/>
            <person name="Pourmand N."/>
            <person name="Raney B.J."/>
            <person name="Roessler K.A."/>
            <person name="Sanford J.R."/>
            <person name="Sawyer R.H."/>
            <person name="Schmidt C.J."/>
            <person name="Triplett E.W."/>
            <person name="Tuberville T.D."/>
            <person name="Venegas-Anaya M."/>
            <person name="Howard J.T."/>
            <person name="Jarvis E.D."/>
            <person name="Guillette L.J.Jr."/>
            <person name="Glenn T.C."/>
            <person name="Green R.E."/>
            <person name="Ray D.A."/>
        </authorList>
    </citation>
    <scope>NUCLEOTIDE SEQUENCE [LARGE SCALE GENOMIC DNA]</scope>
    <source>
        <strain evidence="1">KSC_2009_1</strain>
    </source>
</reference>
<organism evidence="1 2">
    <name type="scientific">Alligator mississippiensis</name>
    <name type="common">American alligator</name>
    <dbReference type="NCBI Taxonomy" id="8496"/>
    <lineage>
        <taxon>Eukaryota</taxon>
        <taxon>Metazoa</taxon>
        <taxon>Chordata</taxon>
        <taxon>Craniata</taxon>
        <taxon>Vertebrata</taxon>
        <taxon>Euteleostomi</taxon>
        <taxon>Archelosauria</taxon>
        <taxon>Archosauria</taxon>
        <taxon>Crocodylia</taxon>
        <taxon>Alligatoridae</taxon>
        <taxon>Alligatorinae</taxon>
        <taxon>Alligator</taxon>
    </lineage>
</organism>
<dbReference type="AlphaFoldDB" id="A0A151P115"/>
<dbReference type="Proteomes" id="UP000050525">
    <property type="component" value="Unassembled WGS sequence"/>
</dbReference>
<evidence type="ECO:0000313" key="1">
    <source>
        <dbReference type="EMBL" id="KYO42754.1"/>
    </source>
</evidence>
<comment type="caution">
    <text evidence="1">The sequence shown here is derived from an EMBL/GenBank/DDBJ whole genome shotgun (WGS) entry which is preliminary data.</text>
</comment>
<sequence length="173" mass="18719">MVPPAPASGSDGQCPRLLLAAALTLMAHHFTCQLAHTIWALPALPCAATTCLAPLHYSMVAIATQLLHGSHPTGWTLAGTPMEGAIALLGLQPHHLCTCQAIQDCCLHNSKQTWEDDQWLEVFHITRATTFLDLLDQPHPHVKQQGMNMQQPLPANSQLVIALLKLTMLGSLC</sequence>
<evidence type="ECO:0000313" key="2">
    <source>
        <dbReference type="Proteomes" id="UP000050525"/>
    </source>
</evidence>
<dbReference type="EMBL" id="AKHW03001351">
    <property type="protein sequence ID" value="KYO42754.1"/>
    <property type="molecule type" value="Genomic_DNA"/>
</dbReference>
<name>A0A151P115_ALLMI</name>
<protein>
    <submittedName>
        <fullName evidence="1">Uncharacterized protein</fullName>
    </submittedName>
</protein>
<proteinExistence type="predicted"/>
<keyword evidence="2" id="KW-1185">Reference proteome</keyword>